<dbReference type="RefSeq" id="WP_125584660.1">
    <property type="nucleotide sequence ID" value="NZ_JBHTMO010000024.1"/>
</dbReference>
<keyword evidence="2" id="KW-0067">ATP-binding</keyword>
<evidence type="ECO:0000313" key="7">
    <source>
        <dbReference type="Proteomes" id="UP001597249"/>
    </source>
</evidence>
<dbReference type="InterPro" id="IPR045076">
    <property type="entry name" value="MutS"/>
</dbReference>
<reference evidence="7" key="1">
    <citation type="journal article" date="2019" name="Int. J. Syst. Evol. Microbiol.">
        <title>The Global Catalogue of Microorganisms (GCM) 10K type strain sequencing project: providing services to taxonomists for standard genome sequencing and annotation.</title>
        <authorList>
            <consortium name="The Broad Institute Genomics Platform"/>
            <consortium name="The Broad Institute Genome Sequencing Center for Infectious Disease"/>
            <person name="Wu L."/>
            <person name="Ma J."/>
        </authorList>
    </citation>
    <scope>NUCLEOTIDE SEQUENCE [LARGE SCALE GENOMIC DNA]</scope>
    <source>
        <strain evidence="7">CCM 8911</strain>
    </source>
</reference>
<dbReference type="PANTHER" id="PTHR11361:SF152">
    <property type="entry name" value="DNA MISMATCH REPAIR PROTEIN"/>
    <property type="match status" value="1"/>
</dbReference>
<organism evidence="6 7">
    <name type="scientific">Lacticaseibacillus jixianensis</name>
    <dbReference type="NCBI Taxonomy" id="2486012"/>
    <lineage>
        <taxon>Bacteria</taxon>
        <taxon>Bacillati</taxon>
        <taxon>Bacillota</taxon>
        <taxon>Bacilli</taxon>
        <taxon>Lactobacillales</taxon>
        <taxon>Lactobacillaceae</taxon>
        <taxon>Lacticaseibacillus</taxon>
    </lineage>
</organism>
<keyword evidence="4" id="KW-1133">Transmembrane helix</keyword>
<dbReference type="SMART" id="SM00534">
    <property type="entry name" value="MUTSac"/>
    <property type="match status" value="1"/>
</dbReference>
<proteinExistence type="predicted"/>
<dbReference type="Proteomes" id="UP001597249">
    <property type="component" value="Unassembled WGS sequence"/>
</dbReference>
<comment type="caution">
    <text evidence="6">The sequence shown here is derived from an EMBL/GenBank/DDBJ whole genome shotgun (WGS) entry which is preliminary data.</text>
</comment>
<keyword evidence="4" id="KW-0472">Membrane</keyword>
<evidence type="ECO:0000313" key="6">
    <source>
        <dbReference type="EMBL" id="MFD1393514.1"/>
    </source>
</evidence>
<gene>
    <name evidence="6" type="ORF">ACFQ3L_08015</name>
</gene>
<evidence type="ECO:0000259" key="5">
    <source>
        <dbReference type="SMART" id="SM00534"/>
    </source>
</evidence>
<name>A0ABW4B9D1_9LACO</name>
<evidence type="ECO:0000256" key="2">
    <source>
        <dbReference type="ARBA" id="ARBA00022840"/>
    </source>
</evidence>
<dbReference type="InterPro" id="IPR027417">
    <property type="entry name" value="P-loop_NTPase"/>
</dbReference>
<keyword evidence="3" id="KW-0238">DNA-binding</keyword>
<protein>
    <submittedName>
        <fullName evidence="6">DNA mismatch repair protein MutS</fullName>
    </submittedName>
</protein>
<feature type="transmembrane region" description="Helical" evidence="4">
    <location>
        <begin position="6"/>
        <end position="25"/>
    </location>
</feature>
<feature type="transmembrane region" description="Helical" evidence="4">
    <location>
        <begin position="167"/>
        <end position="200"/>
    </location>
</feature>
<dbReference type="PANTHER" id="PTHR11361">
    <property type="entry name" value="DNA MISMATCH REPAIR PROTEIN MUTS FAMILY MEMBER"/>
    <property type="match status" value="1"/>
</dbReference>
<evidence type="ECO:0000256" key="4">
    <source>
        <dbReference type="SAM" id="Phobius"/>
    </source>
</evidence>
<feature type="domain" description="DNA mismatch repair proteins mutS family" evidence="5">
    <location>
        <begin position="353"/>
        <end position="538"/>
    </location>
</feature>
<keyword evidence="7" id="KW-1185">Reference proteome</keyword>
<dbReference type="SUPFAM" id="SSF52540">
    <property type="entry name" value="P-loop containing nucleoside triphosphate hydrolases"/>
    <property type="match status" value="1"/>
</dbReference>
<evidence type="ECO:0000256" key="1">
    <source>
        <dbReference type="ARBA" id="ARBA00022741"/>
    </source>
</evidence>
<sequence>MTQDNWLWLLAFGGILAAVVIISTVKARVSLRNRLLTSWGRLPEPTSRDAESSLKEAFRASAQLRPTTSTVDDLTWHDLDMMQVFRLLNQTESSVGAEALYAKMRSFDLGQPNVDEDLIAFFTANQVARMQVRTAFAHLGKVDHNQSQHYLLTTTKGALPNAWQYRVFGLLPLAGVLLALIAPLAGVLLAIGSLLFNVIYYEVKKEALTLELNAMRYLVQTITTARSLVKIATPRQAALKQAYAPLAGIGRRAFTFRAKSGSTGDVIADYISFMFMLPFIAYNDVLRRLRLHKQAAIALWTVMGDLEVAIAIANFRLAVPTTCSPTVAKAGVHAAGLIHPLLKHPVPNDLDWPQTALITGSNASGKSTYVKSVAINLLLAQTVATATATRFAYQPGHVVTAMAIQDDIAAGDSYFIAEIKAIKRLLDLVAQGQRVYGFIDEILKGTNTVERIAASAAVVHWLTETNALTMVATHDSELTAMLAGQVINWHFQETVDAAGVHFDYLLRQGPATSHNAIALLKAMQYPRSITAQAQALARDFEGLRQWPHV</sequence>
<dbReference type="Gene3D" id="3.40.50.300">
    <property type="entry name" value="P-loop containing nucleotide triphosphate hydrolases"/>
    <property type="match status" value="1"/>
</dbReference>
<evidence type="ECO:0000256" key="3">
    <source>
        <dbReference type="ARBA" id="ARBA00023125"/>
    </source>
</evidence>
<dbReference type="InterPro" id="IPR000432">
    <property type="entry name" value="DNA_mismatch_repair_MutS_C"/>
</dbReference>
<keyword evidence="4" id="KW-0812">Transmembrane</keyword>
<dbReference type="EMBL" id="JBHTMO010000024">
    <property type="protein sequence ID" value="MFD1393514.1"/>
    <property type="molecule type" value="Genomic_DNA"/>
</dbReference>
<accession>A0ABW4B9D1</accession>
<keyword evidence="1" id="KW-0547">Nucleotide-binding</keyword>
<dbReference type="Pfam" id="PF00488">
    <property type="entry name" value="MutS_V"/>
    <property type="match status" value="1"/>
</dbReference>